<comment type="caution">
    <text evidence="1">The sequence shown here is derived from an EMBL/GenBank/DDBJ whole genome shotgun (WGS) entry which is preliminary data.</text>
</comment>
<evidence type="ECO:0000313" key="4">
    <source>
        <dbReference type="Proteomes" id="UP000199173"/>
    </source>
</evidence>
<protein>
    <submittedName>
        <fullName evidence="1">Uncharacterized protein</fullName>
    </submittedName>
</protein>
<evidence type="ECO:0000313" key="2">
    <source>
        <dbReference type="EMBL" id="SFT39312.1"/>
    </source>
</evidence>
<accession>A0AAX2ELT9</accession>
<reference evidence="3 4" key="1">
    <citation type="submission" date="2016-10" db="EMBL/GenBank/DDBJ databases">
        <authorList>
            <person name="Varghese N."/>
            <person name="Submissions S."/>
        </authorList>
    </citation>
    <scope>NUCLEOTIDE SEQUENCE [LARGE SCALE GENOMIC DNA]</scope>
    <source>
        <strain evidence="2 3">NFIX06</strain>
        <strain evidence="1 4">NFIX08</strain>
    </source>
</reference>
<sequence>MFKCWFTAPKNKGFSSFYFYQPDTKEFCRIRLELNRRSRGSDDGRTSVFYHPYRVVGFSTRKDLDCNNRRLWHIQKAREGDRLIYQGDLLLNSEPNRHEKYIYDSANTYTGIHKGSPVVPFDEAILPPGVRKYHLLKLAKIAVMWKKDIYLTPKNASPEQLANKILAEINFPQMICDVVARI</sequence>
<proteinExistence type="predicted"/>
<dbReference type="EMBL" id="FPAV01000001">
    <property type="protein sequence ID" value="SFT39312.1"/>
    <property type="molecule type" value="Genomic_DNA"/>
</dbReference>
<evidence type="ECO:0000313" key="1">
    <source>
        <dbReference type="EMBL" id="SFQ97134.1"/>
    </source>
</evidence>
<organism evidence="1 4">
    <name type="scientific">Kosakonia radicincitans</name>
    <dbReference type="NCBI Taxonomy" id="283686"/>
    <lineage>
        <taxon>Bacteria</taxon>
        <taxon>Pseudomonadati</taxon>
        <taxon>Pseudomonadota</taxon>
        <taxon>Gammaproteobacteria</taxon>
        <taxon>Enterobacterales</taxon>
        <taxon>Enterobacteriaceae</taxon>
        <taxon>Kosakonia</taxon>
    </lineage>
</organism>
<dbReference type="Proteomes" id="UP000199173">
    <property type="component" value="Unassembled WGS sequence"/>
</dbReference>
<keyword evidence="3" id="KW-1185">Reference proteome</keyword>
<dbReference type="Proteomes" id="UP000198760">
    <property type="component" value="Unassembled WGS sequence"/>
</dbReference>
<dbReference type="EMBL" id="FOYJ01000001">
    <property type="protein sequence ID" value="SFQ97134.1"/>
    <property type="molecule type" value="Genomic_DNA"/>
</dbReference>
<dbReference type="RefSeq" id="WP_007373620.1">
    <property type="nucleotide sequence ID" value="NZ_FOHP01000001.1"/>
</dbReference>
<name>A0AAX2ELT9_9ENTR</name>
<gene>
    <name evidence="2" type="ORF">SAMN03159428_00347</name>
    <name evidence="1" type="ORF">SAMN03159514_00348</name>
</gene>
<dbReference type="AlphaFoldDB" id="A0AAX2ELT9"/>
<evidence type="ECO:0000313" key="3">
    <source>
        <dbReference type="Proteomes" id="UP000198760"/>
    </source>
</evidence>